<comment type="caution">
    <text evidence="3">The sequence shown here is derived from an EMBL/GenBank/DDBJ whole genome shotgun (WGS) entry which is preliminary data.</text>
</comment>
<evidence type="ECO:0000313" key="4">
    <source>
        <dbReference type="Proteomes" id="UP001642464"/>
    </source>
</evidence>
<sequence>MLCTCRLQTAVDEPKCDWPGPPPPTTTTTTTTAAPTTSQPFEVDNGVTCGDCVALVLAEKYGGRCDRYCESFGQVCVRAAEERDENCEVKYEASCNEAITGTSDILCQCVENNAPPGCPATTTTTSQTPSPTKRIQVVGNQILVDGAPLHLKGVAWNPVPKGGVHPADLDFARFVDEDSKLMQEMGINAVRTYESIVDKNVLDTLWKRGIWVVNSVYNWGGADADSAAEPVKATKDHPAILMWTIGNEWNYNGLYVGSSFFDSVGKIRDVARVVKYDNGLHPIASIYGDVGKLDQAVDSLPEIDLWGEYGADAFNADKNGEDQESQAKATRFIGWLDCATTLCSLAEAAIACSVSESRCKRAELNAVLKELKKSDVSVSMATVTFLVTVVMRTGKYTRMALALNGLVCKASFSQPAQLQHAVDARMKNASMQIKQWGRLNSKYRLPFRWNLNKHNLSLKTNKFVHYVGKAWHLFVLLGFLNDFLDSTAVEVDGDIKMAVWSALRFTRLLQNERDESGVFLKEDVAKEVEVVAYRYMQLHLVLNRKYERMTVYRLFNVRPKMHLLCHIVDSCRQTLKNPASASCWLEENWVGQIARLARKTHVRTSHYSTLMRYAAGLLAMFSCCLEQSHVCSRTEVCHQARMGQVQGSL</sequence>
<evidence type="ECO:0000313" key="3">
    <source>
        <dbReference type="EMBL" id="CAK9046591.1"/>
    </source>
</evidence>
<dbReference type="Pfam" id="PF02836">
    <property type="entry name" value="Glyco_hydro_2_C"/>
    <property type="match status" value="1"/>
</dbReference>
<dbReference type="InterPro" id="IPR006103">
    <property type="entry name" value="Glyco_hydro_2_cat"/>
</dbReference>
<feature type="domain" description="Glycoside hydrolase family 2 catalytic" evidence="2">
    <location>
        <begin position="219"/>
        <end position="279"/>
    </location>
</feature>
<feature type="compositionally biased region" description="Low complexity" evidence="1">
    <location>
        <begin position="26"/>
        <end position="37"/>
    </location>
</feature>
<evidence type="ECO:0000259" key="2">
    <source>
        <dbReference type="Pfam" id="PF02836"/>
    </source>
</evidence>
<accession>A0ABP0M507</accession>
<keyword evidence="4" id="KW-1185">Reference proteome</keyword>
<proteinExistence type="predicted"/>
<name>A0ABP0M507_9DINO</name>
<evidence type="ECO:0000256" key="1">
    <source>
        <dbReference type="SAM" id="MobiDB-lite"/>
    </source>
</evidence>
<dbReference type="SUPFAM" id="SSF51445">
    <property type="entry name" value="(Trans)glycosidases"/>
    <property type="match status" value="1"/>
</dbReference>
<dbReference type="EMBL" id="CAXAMM010019868">
    <property type="protein sequence ID" value="CAK9046591.1"/>
    <property type="molecule type" value="Genomic_DNA"/>
</dbReference>
<feature type="region of interest" description="Disordered" evidence="1">
    <location>
        <begin position="16"/>
        <end position="37"/>
    </location>
</feature>
<protein>
    <submittedName>
        <fullName evidence="3">Beta-galactosidase (Beta-gal) (Beta-D-galactoside galactohydrolase) (Lactase)</fullName>
    </submittedName>
</protein>
<dbReference type="Proteomes" id="UP001642464">
    <property type="component" value="Unassembled WGS sequence"/>
</dbReference>
<reference evidence="3 4" key="1">
    <citation type="submission" date="2024-02" db="EMBL/GenBank/DDBJ databases">
        <authorList>
            <person name="Chen Y."/>
            <person name="Shah S."/>
            <person name="Dougan E. K."/>
            <person name="Thang M."/>
            <person name="Chan C."/>
        </authorList>
    </citation>
    <scope>NUCLEOTIDE SEQUENCE [LARGE SCALE GENOMIC DNA]</scope>
</reference>
<organism evidence="3 4">
    <name type="scientific">Durusdinium trenchii</name>
    <dbReference type="NCBI Taxonomy" id="1381693"/>
    <lineage>
        <taxon>Eukaryota</taxon>
        <taxon>Sar</taxon>
        <taxon>Alveolata</taxon>
        <taxon>Dinophyceae</taxon>
        <taxon>Suessiales</taxon>
        <taxon>Symbiodiniaceae</taxon>
        <taxon>Durusdinium</taxon>
    </lineage>
</organism>
<gene>
    <name evidence="3" type="ORF">SCF082_LOCUS26205</name>
</gene>
<dbReference type="Gene3D" id="3.20.20.80">
    <property type="entry name" value="Glycosidases"/>
    <property type="match status" value="1"/>
</dbReference>
<dbReference type="InterPro" id="IPR017853">
    <property type="entry name" value="GH"/>
</dbReference>